<accession>A0A846Z8U5</accession>
<feature type="transmembrane region" description="Helical" evidence="1">
    <location>
        <begin position="332"/>
        <end position="353"/>
    </location>
</feature>
<reference evidence="3 4" key="1">
    <citation type="submission" date="2020-04" db="EMBL/GenBank/DDBJ databases">
        <title>MicrobeNet Type strains.</title>
        <authorList>
            <person name="Nicholson A.C."/>
        </authorList>
    </citation>
    <scope>NUCLEOTIDE SEQUENCE [LARGE SCALE GENOMIC DNA]</scope>
    <source>
        <strain evidence="3 4">CCUG 54536</strain>
    </source>
</reference>
<dbReference type="Proteomes" id="UP000590460">
    <property type="component" value="Unassembled WGS sequence"/>
</dbReference>
<protein>
    <recommendedName>
        <fullName evidence="2">SpaA-like prealbumin fold domain-containing protein</fullName>
    </recommendedName>
</protein>
<dbReference type="EMBL" id="JAAXPO010000003">
    <property type="protein sequence ID" value="NKZ18147.1"/>
    <property type="molecule type" value="Genomic_DNA"/>
</dbReference>
<dbReference type="AlphaFoldDB" id="A0A846Z8U5"/>
<evidence type="ECO:0000313" key="3">
    <source>
        <dbReference type="EMBL" id="NKZ18147.1"/>
    </source>
</evidence>
<dbReference type="RefSeq" id="WP_168676184.1">
    <property type="nucleotide sequence ID" value="NZ_BPKV01000004.1"/>
</dbReference>
<keyword evidence="1" id="KW-1133">Transmembrane helix</keyword>
<gene>
    <name evidence="3" type="ORF">HF966_03040</name>
</gene>
<dbReference type="InterPro" id="IPR041033">
    <property type="entry name" value="SpaA_PFL_dom_1"/>
</dbReference>
<keyword evidence="1" id="KW-0812">Transmembrane</keyword>
<evidence type="ECO:0000259" key="2">
    <source>
        <dbReference type="Pfam" id="PF17802"/>
    </source>
</evidence>
<evidence type="ECO:0000313" key="4">
    <source>
        <dbReference type="Proteomes" id="UP000590460"/>
    </source>
</evidence>
<name>A0A846Z8U5_9LACO</name>
<keyword evidence="1" id="KW-0472">Membrane</keyword>
<feature type="domain" description="SpaA-like prealbumin fold" evidence="2">
    <location>
        <begin position="181"/>
        <end position="267"/>
    </location>
</feature>
<proteinExistence type="predicted"/>
<evidence type="ECO:0000256" key="1">
    <source>
        <dbReference type="SAM" id="Phobius"/>
    </source>
</evidence>
<comment type="caution">
    <text evidence="3">The sequence shown here is derived from an EMBL/GenBank/DDBJ whole genome shotgun (WGS) entry which is preliminary data.</text>
</comment>
<dbReference type="Pfam" id="PF17802">
    <property type="entry name" value="SpaA"/>
    <property type="match status" value="1"/>
</dbReference>
<dbReference type="InterPro" id="IPR013783">
    <property type="entry name" value="Ig-like_fold"/>
</dbReference>
<dbReference type="Gene3D" id="2.60.40.10">
    <property type="entry name" value="Immunoglobulins"/>
    <property type="match status" value="1"/>
</dbReference>
<sequence>MIKKIVIFLMSLCLFGMIGYQINRPVVAQSPVTAEITLQHQVVIADLTVNQSNQRTRFDLYDMSQLAAKHRQEDNYFQTLKTQSQTIQTVIQSEHLVLVDSQETNDSGQLVFHAPQAADRTYLIVQRQPEYLTQNGQIYQALADPTVMKMSDYLGVGQQSTIQTKATILKRQPYFFKYGRTQNQGEKPLSGVIFVLYQMRQGKKYYLTQSGDWCVTHTPKQEQRVKKILSDNQGLVMLHDIQLPAGQYFFEEVQTQPNYLISQAARAIALDVPDLGDGHVLPAMRLNGTSLLQTAAGQLPNSVMATAQPRVMNEQKHQPTPTQLPETGQAKAMMSLIGLVILVISMLLCAGLYKKRGINHEK</sequence>
<organism evidence="3 4">
    <name type="scientific">Leuconostoc holzapfelii</name>
    <dbReference type="NCBI Taxonomy" id="434464"/>
    <lineage>
        <taxon>Bacteria</taxon>
        <taxon>Bacillati</taxon>
        <taxon>Bacillota</taxon>
        <taxon>Bacilli</taxon>
        <taxon>Lactobacillales</taxon>
        <taxon>Lactobacillaceae</taxon>
        <taxon>Leuconostoc</taxon>
    </lineage>
</organism>